<feature type="coiled-coil region" evidence="4">
    <location>
        <begin position="127"/>
        <end position="166"/>
    </location>
</feature>
<comment type="caution">
    <text evidence="7">The sequence shown here is derived from an EMBL/GenBank/DDBJ whole genome shotgun (WGS) entry which is preliminary data.</text>
</comment>
<reference evidence="7" key="1">
    <citation type="submission" date="2020-06" db="EMBL/GenBank/DDBJ databases">
        <authorList>
            <consortium name="Plant Systems Biology data submission"/>
        </authorList>
    </citation>
    <scope>NUCLEOTIDE SEQUENCE</scope>
    <source>
        <strain evidence="7">D6</strain>
    </source>
</reference>
<evidence type="ECO:0000256" key="2">
    <source>
        <dbReference type="ARBA" id="ARBA00022771"/>
    </source>
</evidence>
<evidence type="ECO:0000256" key="4">
    <source>
        <dbReference type="SAM" id="Coils"/>
    </source>
</evidence>
<dbReference type="Pfam" id="PF14768">
    <property type="entry name" value="RPA_interact_C"/>
    <property type="match status" value="1"/>
</dbReference>
<dbReference type="InterPro" id="IPR028159">
    <property type="entry name" value="RPA_interact_C_dom"/>
</dbReference>
<dbReference type="GO" id="GO:0008270">
    <property type="term" value="F:zinc ion binding"/>
    <property type="evidence" value="ECO:0007669"/>
    <property type="project" value="UniProtKB-KW"/>
</dbReference>
<proteinExistence type="predicted"/>
<accession>A0A9N8DT60</accession>
<dbReference type="PANTHER" id="PTHR31742">
    <property type="entry name" value="RPA-INTERACTING PROTEIN RPAIN"/>
    <property type="match status" value="1"/>
</dbReference>
<keyword evidence="1" id="KW-0479">Metal-binding</keyword>
<evidence type="ECO:0000313" key="7">
    <source>
        <dbReference type="EMBL" id="CAB9506326.1"/>
    </source>
</evidence>
<evidence type="ECO:0000256" key="5">
    <source>
        <dbReference type="SAM" id="MobiDB-lite"/>
    </source>
</evidence>
<evidence type="ECO:0000256" key="3">
    <source>
        <dbReference type="ARBA" id="ARBA00022833"/>
    </source>
</evidence>
<feature type="region of interest" description="Disordered" evidence="5">
    <location>
        <begin position="1"/>
        <end position="28"/>
    </location>
</feature>
<gene>
    <name evidence="7" type="ORF">SEMRO_263_G102220.1</name>
</gene>
<evidence type="ECO:0000313" key="8">
    <source>
        <dbReference type="Proteomes" id="UP001153069"/>
    </source>
</evidence>
<protein>
    <recommendedName>
        <fullName evidence="6">RPA-interacting protein C-terminal domain-containing protein</fullName>
    </recommendedName>
</protein>
<sequence length="304" mass="34723">MNSTTSFSGTSIRRRLTTTAKQRSQLHNQWKESLRQACVSRARKNRKDLIWRKRQQQQPTLTNDDDMMARSLVEQELRQQGVSIVTPRKASTVSSVDALNYGLTTENRTNPAAQPCSMMADEEEHGFSISEQELDELLQEVEEELRRNEEELLEEMLEEERCQQEDMALQIAEYEEWQNTSNNTSMDEEEFVICPLCCESMLVQQQQQQQYSSQSHQPTNMTIACPNDTCHFQITSTMGLADLKEQLRVAFEEHSMTCPHSGTLTFDLLPPMEATEQQQLVGSCPECDGVILPVGQMPSASLTF</sequence>
<dbReference type="AlphaFoldDB" id="A0A9N8DT60"/>
<evidence type="ECO:0000256" key="1">
    <source>
        <dbReference type="ARBA" id="ARBA00022723"/>
    </source>
</evidence>
<feature type="domain" description="RPA-interacting protein C-terminal" evidence="6">
    <location>
        <begin position="193"/>
        <end position="288"/>
    </location>
</feature>
<dbReference type="GO" id="GO:0005634">
    <property type="term" value="C:nucleus"/>
    <property type="evidence" value="ECO:0007669"/>
    <property type="project" value="TreeGrafter"/>
</dbReference>
<organism evidence="7 8">
    <name type="scientific">Seminavis robusta</name>
    <dbReference type="NCBI Taxonomy" id="568900"/>
    <lineage>
        <taxon>Eukaryota</taxon>
        <taxon>Sar</taxon>
        <taxon>Stramenopiles</taxon>
        <taxon>Ochrophyta</taxon>
        <taxon>Bacillariophyta</taxon>
        <taxon>Bacillariophyceae</taxon>
        <taxon>Bacillariophycidae</taxon>
        <taxon>Naviculales</taxon>
        <taxon>Naviculaceae</taxon>
        <taxon>Seminavis</taxon>
    </lineage>
</organism>
<dbReference type="GO" id="GO:0006606">
    <property type="term" value="P:protein import into nucleus"/>
    <property type="evidence" value="ECO:0007669"/>
    <property type="project" value="TreeGrafter"/>
</dbReference>
<dbReference type="InterPro" id="IPR028156">
    <property type="entry name" value="RIP"/>
</dbReference>
<keyword evidence="2" id="KW-0863">Zinc-finger</keyword>
<dbReference type="Proteomes" id="UP001153069">
    <property type="component" value="Unassembled WGS sequence"/>
</dbReference>
<name>A0A9N8DT60_9STRA</name>
<evidence type="ECO:0000259" key="6">
    <source>
        <dbReference type="Pfam" id="PF14768"/>
    </source>
</evidence>
<keyword evidence="8" id="KW-1185">Reference proteome</keyword>
<keyword evidence="3" id="KW-0862">Zinc</keyword>
<keyword evidence="4" id="KW-0175">Coiled coil</keyword>
<dbReference type="EMBL" id="CAICTM010000262">
    <property type="protein sequence ID" value="CAB9506326.1"/>
    <property type="molecule type" value="Genomic_DNA"/>
</dbReference>
<dbReference type="PANTHER" id="PTHR31742:SF1">
    <property type="entry name" value="RPA-INTERACTING PROTEIN"/>
    <property type="match status" value="1"/>
</dbReference>